<sequence>MVKAIIGEETQLKIAEDRLSNSGVLCQVGLVIGKISSVLDRGFVFELVPTPPNDAGEAACSVVDAVRDDGRRKGSKGKSTGISDSASVVVDRDWVAEHARQVSRMLVGGIKVIGIYVWISESAFKNSTAELWQTVKGVAGATLLSGSDQEEMVLIHISYSPRRWTCRSCAVTSNIASSSLKPCDFKMGRVLSSLQKFRCTYNFTIRLPLTGGSTSKAPTFSDVLRSGISMAAKDLKNARAVVNGNLALDDVPTTSDDYHEMELLVPFMKDTCIEASSLSDVVGILFFSGSISSYAFINSKEPISQAISDIKDDIITSLQSRLDIILDEGEGDSQPDDVEKEPSTDTKDRKFAYRAEIRSLRKPLSLSLPRRVLIPWLAGTFICDYLQPSEPLEVVKDHCAEMMSMEVFPDASGILQHEVESAAVVAMSFWDVAAPFRSASTSVSDKLGTGNPTHDIGRGANKLPLSASNFGSAAAILVLMFAILAGYMLLSRAW</sequence>
<evidence type="ECO:0000313" key="1">
    <source>
        <dbReference type="EMBL" id="KAI4339779.1"/>
    </source>
</evidence>
<comment type="caution">
    <text evidence="1">The sequence shown here is derived from an EMBL/GenBank/DDBJ whole genome shotgun (WGS) entry which is preliminary data.</text>
</comment>
<gene>
    <name evidence="1" type="ORF">MLD38_024684</name>
</gene>
<accession>A0ACB9NT05</accession>
<proteinExistence type="predicted"/>
<protein>
    <submittedName>
        <fullName evidence="1">Uncharacterized protein</fullName>
    </submittedName>
</protein>
<dbReference type="EMBL" id="CM042886">
    <property type="protein sequence ID" value="KAI4339779.1"/>
    <property type="molecule type" value="Genomic_DNA"/>
</dbReference>
<reference evidence="2" key="1">
    <citation type="journal article" date="2023" name="Front. Plant Sci.">
        <title>Chromosomal-level genome assembly of Melastoma candidum provides insights into trichome evolution.</title>
        <authorList>
            <person name="Zhong Y."/>
            <person name="Wu W."/>
            <person name="Sun C."/>
            <person name="Zou P."/>
            <person name="Liu Y."/>
            <person name="Dai S."/>
            <person name="Zhou R."/>
        </authorList>
    </citation>
    <scope>NUCLEOTIDE SEQUENCE [LARGE SCALE GENOMIC DNA]</scope>
</reference>
<name>A0ACB9NT05_9MYRT</name>
<organism evidence="1 2">
    <name type="scientific">Melastoma candidum</name>
    <dbReference type="NCBI Taxonomy" id="119954"/>
    <lineage>
        <taxon>Eukaryota</taxon>
        <taxon>Viridiplantae</taxon>
        <taxon>Streptophyta</taxon>
        <taxon>Embryophyta</taxon>
        <taxon>Tracheophyta</taxon>
        <taxon>Spermatophyta</taxon>
        <taxon>Magnoliopsida</taxon>
        <taxon>eudicotyledons</taxon>
        <taxon>Gunneridae</taxon>
        <taxon>Pentapetalae</taxon>
        <taxon>rosids</taxon>
        <taxon>malvids</taxon>
        <taxon>Myrtales</taxon>
        <taxon>Melastomataceae</taxon>
        <taxon>Melastomatoideae</taxon>
        <taxon>Melastomateae</taxon>
        <taxon>Melastoma</taxon>
    </lineage>
</organism>
<keyword evidence="2" id="KW-1185">Reference proteome</keyword>
<dbReference type="Proteomes" id="UP001057402">
    <property type="component" value="Chromosome 7"/>
</dbReference>
<evidence type="ECO:0000313" key="2">
    <source>
        <dbReference type="Proteomes" id="UP001057402"/>
    </source>
</evidence>